<dbReference type="AlphaFoldDB" id="A0A1H4CJ95"/>
<protein>
    <submittedName>
        <fullName evidence="1">Uncharacterized protein</fullName>
    </submittedName>
</protein>
<name>A0A1H4CJ95_9FLAO</name>
<keyword evidence="2" id="KW-1185">Reference proteome</keyword>
<evidence type="ECO:0000313" key="1">
    <source>
        <dbReference type="EMBL" id="SEA60414.1"/>
    </source>
</evidence>
<dbReference type="RefSeq" id="WP_091088768.1">
    <property type="nucleotide sequence ID" value="NZ_FNRD01000006.1"/>
</dbReference>
<gene>
    <name evidence="1" type="ORF">SAMN05443667_10663</name>
</gene>
<dbReference type="EMBL" id="FNRD01000006">
    <property type="protein sequence ID" value="SEA60414.1"/>
    <property type="molecule type" value="Genomic_DNA"/>
</dbReference>
<dbReference type="PROSITE" id="PS51257">
    <property type="entry name" value="PROKAR_LIPOPROTEIN"/>
    <property type="match status" value="1"/>
</dbReference>
<dbReference type="Proteomes" id="UP000198951">
    <property type="component" value="Unassembled WGS sequence"/>
</dbReference>
<dbReference type="STRING" id="150146.SAMN05443667_10663"/>
<evidence type="ECO:0000313" key="2">
    <source>
        <dbReference type="Proteomes" id="UP000198951"/>
    </source>
</evidence>
<proteinExistence type="predicted"/>
<reference evidence="2" key="1">
    <citation type="submission" date="2016-10" db="EMBL/GenBank/DDBJ databases">
        <authorList>
            <person name="Varghese N."/>
            <person name="Submissions S."/>
        </authorList>
    </citation>
    <scope>NUCLEOTIDE SEQUENCE [LARGE SCALE GENOMIC DNA]</scope>
    <source>
        <strain evidence="2">DSM 22376</strain>
    </source>
</reference>
<accession>A0A1H4CJ95</accession>
<organism evidence="1 2">
    <name type="scientific">Flavobacterium gillisiae</name>
    <dbReference type="NCBI Taxonomy" id="150146"/>
    <lineage>
        <taxon>Bacteria</taxon>
        <taxon>Pseudomonadati</taxon>
        <taxon>Bacteroidota</taxon>
        <taxon>Flavobacteriia</taxon>
        <taxon>Flavobacteriales</taxon>
        <taxon>Flavobacteriaceae</taxon>
        <taxon>Flavobacterium</taxon>
    </lineage>
</organism>
<dbReference type="OrthoDB" id="1318435at2"/>
<sequence length="364" mass="41371">MKKLIILFVVTLGLFGCEDNSSRDVLSSQLTNDNTKEIFELKQKAIVPILVMSKNKQFKQFVLNECLKQEHGEYNVYLSKIITEYKDNPSFSESILELAALATKIKFLNGGIEPLLFYPRAETIEESRLNQKSSATARLAEEMVLVNQDDYDIGTNSSPGYVLTFDGELIFYDNITEDFSWENDVWVIGQEEEGVIMSSVGDEIISSQVFTSTPQSRFDGQPEYGGIIQVTDLGAVEPWVLGKLEFRIVILDSKGVVIKEKEFDKRKRSHFRNKKWYDYGYFVGNWNLPAIGNWTTEKWMEMDGGKSSSVTFKVPASGPGGIPFDVTIPSKEKDDDLGLSMIQFTEPMDQVYNLTHINIKRKHQ</sequence>